<accession>A0A3N0GTG2</accession>
<keyword evidence="2" id="KW-1185">Reference proteome</keyword>
<feature type="non-terminal residue" evidence="1">
    <location>
        <position position="1"/>
    </location>
</feature>
<dbReference type="Proteomes" id="UP000279994">
    <property type="component" value="Unassembled WGS sequence"/>
</dbReference>
<organism evidence="1 2">
    <name type="scientific">Nocardioides pocheonensis</name>
    <dbReference type="NCBI Taxonomy" id="661485"/>
    <lineage>
        <taxon>Bacteria</taxon>
        <taxon>Bacillati</taxon>
        <taxon>Actinomycetota</taxon>
        <taxon>Actinomycetes</taxon>
        <taxon>Propionibacteriales</taxon>
        <taxon>Nocardioidaceae</taxon>
        <taxon>Nocardioides</taxon>
    </lineage>
</organism>
<proteinExistence type="predicted"/>
<reference evidence="1 2" key="1">
    <citation type="submission" date="2018-11" db="EMBL/GenBank/DDBJ databases">
        <authorList>
            <person name="Li F."/>
        </authorList>
    </citation>
    <scope>NUCLEOTIDE SEQUENCE [LARGE SCALE GENOMIC DNA]</scope>
    <source>
        <strain evidence="1 2">Gsoil 818</strain>
    </source>
</reference>
<name>A0A3N0GTG2_9ACTN</name>
<gene>
    <name evidence="1" type="ORF">EFL26_08480</name>
</gene>
<dbReference type="EMBL" id="RJSF01000024">
    <property type="protein sequence ID" value="RNM15468.1"/>
    <property type="molecule type" value="Genomic_DNA"/>
</dbReference>
<dbReference type="AlphaFoldDB" id="A0A3N0GTG2"/>
<protein>
    <submittedName>
        <fullName evidence="1">Uncharacterized protein</fullName>
    </submittedName>
</protein>
<sequence length="142" mass="15218">ELFQLCHLGLEGGPAFGQAGQFCQRRRAVSVELVALLSALLLEFRLHLLGIGVCCRHDRGCFCSRLLEELVCVPGGDFEQPGGCYGVVSNADVMLVRCHGSPYKLVHATALTREQTMRRAAAAAGIAATWRVSKTGSCVTLA</sequence>
<evidence type="ECO:0000313" key="1">
    <source>
        <dbReference type="EMBL" id="RNM15468.1"/>
    </source>
</evidence>
<evidence type="ECO:0000313" key="2">
    <source>
        <dbReference type="Proteomes" id="UP000279994"/>
    </source>
</evidence>
<comment type="caution">
    <text evidence="1">The sequence shown here is derived from an EMBL/GenBank/DDBJ whole genome shotgun (WGS) entry which is preliminary data.</text>
</comment>